<keyword evidence="5" id="KW-1278">Translocase</keyword>
<evidence type="ECO:0000313" key="8">
    <source>
        <dbReference type="EMBL" id="GAA5162538.1"/>
    </source>
</evidence>
<keyword evidence="1" id="KW-0813">Transport</keyword>
<evidence type="ECO:0000313" key="9">
    <source>
        <dbReference type="Proteomes" id="UP001500547"/>
    </source>
</evidence>
<keyword evidence="2" id="KW-0472">Membrane</keyword>
<dbReference type="InterPro" id="IPR003593">
    <property type="entry name" value="AAA+_ATPase"/>
</dbReference>
<evidence type="ECO:0000256" key="4">
    <source>
        <dbReference type="ARBA" id="ARBA00022840"/>
    </source>
</evidence>
<reference evidence="9" key="1">
    <citation type="journal article" date="2019" name="Int. J. Syst. Evol. Microbiol.">
        <title>The Global Catalogue of Microorganisms (GCM) 10K type strain sequencing project: providing services to taxonomists for standard genome sequencing and annotation.</title>
        <authorList>
            <consortium name="The Broad Institute Genomics Platform"/>
            <consortium name="The Broad Institute Genome Sequencing Center for Infectious Disease"/>
            <person name="Wu L."/>
            <person name="Ma J."/>
        </authorList>
    </citation>
    <scope>NUCLEOTIDE SEQUENCE [LARGE SCALE GENOMIC DNA]</scope>
    <source>
        <strain evidence="9">JCM 18715</strain>
    </source>
</reference>
<dbReference type="InterPro" id="IPR027417">
    <property type="entry name" value="P-loop_NTPase"/>
</dbReference>
<comment type="function">
    <text evidence="6">Part of the ABC transporter complex HmuTUV involved in hemin import. Responsible for energy coupling to the transport system.</text>
</comment>
<comment type="caution">
    <text evidence="8">The sequence shown here is derived from an EMBL/GenBank/DDBJ whole genome shotgun (WGS) entry which is preliminary data.</text>
</comment>
<dbReference type="RefSeq" id="WP_345532103.1">
    <property type="nucleotide sequence ID" value="NZ_BAABLD010000007.1"/>
</dbReference>
<dbReference type="SMART" id="SM00382">
    <property type="entry name" value="AAA"/>
    <property type="match status" value="1"/>
</dbReference>
<dbReference type="SUPFAM" id="SSF52540">
    <property type="entry name" value="P-loop containing nucleoside triphosphate hydrolases"/>
    <property type="match status" value="1"/>
</dbReference>
<dbReference type="CDD" id="cd03214">
    <property type="entry name" value="ABC_Iron-Siderophores_B12_Hemin"/>
    <property type="match status" value="1"/>
</dbReference>
<dbReference type="Pfam" id="PF00005">
    <property type="entry name" value="ABC_tran"/>
    <property type="match status" value="1"/>
</dbReference>
<dbReference type="Gene3D" id="3.40.50.300">
    <property type="entry name" value="P-loop containing nucleotide triphosphate hydrolases"/>
    <property type="match status" value="1"/>
</dbReference>
<name>A0ABP9QIV9_9RHOO</name>
<dbReference type="Proteomes" id="UP001500547">
    <property type="component" value="Unassembled WGS sequence"/>
</dbReference>
<proteinExistence type="predicted"/>
<evidence type="ECO:0000256" key="5">
    <source>
        <dbReference type="ARBA" id="ARBA00022967"/>
    </source>
</evidence>
<evidence type="ECO:0000256" key="6">
    <source>
        <dbReference type="ARBA" id="ARBA00037066"/>
    </source>
</evidence>
<dbReference type="PROSITE" id="PS50893">
    <property type="entry name" value="ABC_TRANSPORTER_2"/>
    <property type="match status" value="1"/>
</dbReference>
<keyword evidence="9" id="KW-1185">Reference proteome</keyword>
<keyword evidence="4 8" id="KW-0067">ATP-binding</keyword>
<organism evidence="8 9">
    <name type="scientific">Viridibacterium curvum</name>
    <dbReference type="NCBI Taxonomy" id="1101404"/>
    <lineage>
        <taxon>Bacteria</taxon>
        <taxon>Pseudomonadati</taxon>
        <taxon>Pseudomonadota</taxon>
        <taxon>Betaproteobacteria</taxon>
        <taxon>Rhodocyclales</taxon>
        <taxon>Rhodocyclaceae</taxon>
        <taxon>Viridibacterium</taxon>
    </lineage>
</organism>
<keyword evidence="3" id="KW-0547">Nucleotide-binding</keyword>
<accession>A0ABP9QIV9</accession>
<dbReference type="GO" id="GO:0005524">
    <property type="term" value="F:ATP binding"/>
    <property type="evidence" value="ECO:0007669"/>
    <property type="project" value="UniProtKB-KW"/>
</dbReference>
<protein>
    <submittedName>
        <fullName evidence="8">ABC transporter ATP-binding protein</fullName>
    </submittedName>
</protein>
<dbReference type="InterPro" id="IPR003439">
    <property type="entry name" value="ABC_transporter-like_ATP-bd"/>
</dbReference>
<dbReference type="EMBL" id="BAABLD010000007">
    <property type="protein sequence ID" value="GAA5162538.1"/>
    <property type="molecule type" value="Genomic_DNA"/>
</dbReference>
<evidence type="ECO:0000256" key="3">
    <source>
        <dbReference type="ARBA" id="ARBA00022741"/>
    </source>
</evidence>
<sequence length="265" mass="28059">MKAALPLQCDALQLRAGGADDGRVLVAALDLRVQPGERWVLLGPNGAGKSTLLAALAGLVQPAQGRIVLGDQPLAAWSPRELARERAWCPQFWLDPFPVTAWETVAGAALVSQPGRSMAECRALAQQCLEQLDAAHLADKDVRTLSGGERQRVALAAACAQAAPLLLLDEPTSHLDWAHQAALQGLLQRWSAEQGTVIAAVHDLNLAWTLATHALLLDGSGGAVAGVRDEVLTAQALGQAYGVRVSVLDEGAARWFRIDFGREAV</sequence>
<dbReference type="PANTHER" id="PTHR42794">
    <property type="entry name" value="HEMIN IMPORT ATP-BINDING PROTEIN HMUV"/>
    <property type="match status" value="1"/>
</dbReference>
<feature type="domain" description="ABC transporter" evidence="7">
    <location>
        <begin position="7"/>
        <end position="244"/>
    </location>
</feature>
<evidence type="ECO:0000256" key="2">
    <source>
        <dbReference type="ARBA" id="ARBA00022475"/>
    </source>
</evidence>
<gene>
    <name evidence="8" type="ORF">GCM10025770_13350</name>
</gene>
<evidence type="ECO:0000259" key="7">
    <source>
        <dbReference type="PROSITE" id="PS50893"/>
    </source>
</evidence>
<keyword evidence="2" id="KW-1003">Cell membrane</keyword>
<dbReference type="PANTHER" id="PTHR42794:SF1">
    <property type="entry name" value="HEMIN IMPORT ATP-BINDING PROTEIN HMUV"/>
    <property type="match status" value="1"/>
</dbReference>
<evidence type="ECO:0000256" key="1">
    <source>
        <dbReference type="ARBA" id="ARBA00022448"/>
    </source>
</evidence>